<dbReference type="STRING" id="1267564.SAMN05192561_101414"/>
<protein>
    <submittedName>
        <fullName evidence="3">Uncharacterized protein</fullName>
    </submittedName>
</protein>
<gene>
    <name evidence="3" type="ORF">SAMN05192561_101414</name>
</gene>
<evidence type="ECO:0000313" key="3">
    <source>
        <dbReference type="EMBL" id="SEH38748.1"/>
    </source>
</evidence>
<dbReference type="Proteomes" id="UP000199215">
    <property type="component" value="Unassembled WGS sequence"/>
</dbReference>
<dbReference type="EMBL" id="FNWU01000001">
    <property type="protein sequence ID" value="SEH38748.1"/>
    <property type="molecule type" value="Genomic_DNA"/>
</dbReference>
<evidence type="ECO:0000256" key="1">
    <source>
        <dbReference type="SAM" id="MobiDB-lite"/>
    </source>
</evidence>
<dbReference type="InterPro" id="IPR055687">
    <property type="entry name" value="DUF7263"/>
</dbReference>
<keyword evidence="4" id="KW-1185">Reference proteome</keyword>
<dbReference type="AlphaFoldDB" id="A0A1H6HS64"/>
<keyword evidence="2" id="KW-0812">Transmembrane</keyword>
<keyword evidence="2" id="KW-0472">Membrane</keyword>
<evidence type="ECO:0000313" key="4">
    <source>
        <dbReference type="Proteomes" id="UP000199215"/>
    </source>
</evidence>
<reference evidence="3 4" key="1">
    <citation type="submission" date="2016-10" db="EMBL/GenBank/DDBJ databases">
        <authorList>
            <person name="de Groot N.N."/>
        </authorList>
    </citation>
    <scope>NUCLEOTIDE SEQUENCE [LARGE SCALE GENOMIC DNA]</scope>
    <source>
        <strain evidence="3 4">IBRC-M10418</strain>
    </source>
</reference>
<organism evidence="3 4">
    <name type="scientific">Halopenitus malekzadehii</name>
    <dbReference type="NCBI Taxonomy" id="1267564"/>
    <lineage>
        <taxon>Archaea</taxon>
        <taxon>Methanobacteriati</taxon>
        <taxon>Methanobacteriota</taxon>
        <taxon>Stenosarchaea group</taxon>
        <taxon>Halobacteria</taxon>
        <taxon>Halobacteriales</taxon>
        <taxon>Haloferacaceae</taxon>
        <taxon>Halopenitus</taxon>
    </lineage>
</organism>
<proteinExistence type="predicted"/>
<keyword evidence="2" id="KW-1133">Transmembrane helix</keyword>
<accession>A0A1H6HS64</accession>
<evidence type="ECO:0000256" key="2">
    <source>
        <dbReference type="SAM" id="Phobius"/>
    </source>
</evidence>
<sequence>MTRRSTTPIAGAPNRGTGRGDHSRSRSRAQAALPALAVAIVILASATVLAVTIADDARTAAERDVASRGLAVTVADILVDPEGPTTRRRTVLDRDATLALSITAIEDAVPAVRDRAIRVRLAGDAIEDWTVEDRTILERGSVRGGTTASRIALLARSETRTDRITVDPEAERALPATARRLTVEARSGNVTTVRVDDRVVLYRPNGIRGSTTIDLPRQGTDRLVLEGTGVVGLRVERERRTPVVITVTVDA</sequence>
<feature type="region of interest" description="Disordered" evidence="1">
    <location>
        <begin position="1"/>
        <end position="27"/>
    </location>
</feature>
<dbReference type="Pfam" id="PF23924">
    <property type="entry name" value="DUF7263"/>
    <property type="match status" value="1"/>
</dbReference>
<name>A0A1H6HS64_9EURY</name>
<feature type="transmembrane region" description="Helical" evidence="2">
    <location>
        <begin position="31"/>
        <end position="54"/>
    </location>
</feature>